<evidence type="ECO:0000256" key="1">
    <source>
        <dbReference type="SAM" id="Coils"/>
    </source>
</evidence>
<dbReference type="OrthoDB" id="1921697at2759"/>
<organism evidence="3 4">
    <name type="scientific">Phaseolus vulgaris</name>
    <name type="common">Kidney bean</name>
    <name type="synonym">French bean</name>
    <dbReference type="NCBI Taxonomy" id="3885"/>
    <lineage>
        <taxon>Eukaryota</taxon>
        <taxon>Viridiplantae</taxon>
        <taxon>Streptophyta</taxon>
        <taxon>Embryophyta</taxon>
        <taxon>Tracheophyta</taxon>
        <taxon>Spermatophyta</taxon>
        <taxon>Magnoliopsida</taxon>
        <taxon>eudicotyledons</taxon>
        <taxon>Gunneridae</taxon>
        <taxon>Pentapetalae</taxon>
        <taxon>rosids</taxon>
        <taxon>fabids</taxon>
        <taxon>Fabales</taxon>
        <taxon>Fabaceae</taxon>
        <taxon>Papilionoideae</taxon>
        <taxon>50 kb inversion clade</taxon>
        <taxon>NPAAA clade</taxon>
        <taxon>indigoferoid/millettioid clade</taxon>
        <taxon>Phaseoleae</taxon>
        <taxon>Phaseolus</taxon>
    </lineage>
</organism>
<dbReference type="EMBL" id="CM002298">
    <property type="protein sequence ID" value="ESW03536.1"/>
    <property type="molecule type" value="Genomic_DNA"/>
</dbReference>
<sequence>MATAASRRPKWRHHPPPPPTPRILHFPRRRPSCRRDLKANNSNKLGTLIDRERRARPPIVVLDNNIGSEGERRRERVGSPKGWALEEEKWKFQAEMLRAECNLLRMEKEIAVKKLQRSRVKMETTLRSALHTLVSGRIRICEGKNVDMVLDEEIHELTEKLQRLQKRSKGKDLGGSKNKNFDKQVSVLQRRLEKIGGSSDEIYLREFQEMENISLSIKRCSRIDDSIVASGKLNVEILRRKMEGLSKGILLQRMEEEYNSLLSSASSSLASSASTSKRVEFQDSSSMRLHHQEKLSCEGNRCSGHCKTVVRRIVEQVRAETEQWSQMQEMLGQVREEMEELQASRDFWEDRARQYDFDIQSLHNTVQEWKEKAVSSESKTKEVEAELSMVRSDLERLRKEQNAVKGTKWLPFPMEAQNELEKRIVVCSSNKSNNVTENRKHSDVLRSGERKTHGGSGGFIAPKRSPLRDIGNSSLLMRQNGKAVFP</sequence>
<evidence type="ECO:0000313" key="3">
    <source>
        <dbReference type="EMBL" id="ESW03536.1"/>
    </source>
</evidence>
<dbReference type="Proteomes" id="UP000000226">
    <property type="component" value="Chromosome 11"/>
</dbReference>
<accession>V7AHI8</accession>
<name>V7AHI8_PHAVU</name>
<dbReference type="eggNOG" id="KOG1502">
    <property type="taxonomic scope" value="Eukaryota"/>
</dbReference>
<evidence type="ECO:0000256" key="2">
    <source>
        <dbReference type="SAM" id="MobiDB-lite"/>
    </source>
</evidence>
<feature type="region of interest" description="Disordered" evidence="2">
    <location>
        <begin position="1"/>
        <end position="39"/>
    </location>
</feature>
<protein>
    <submittedName>
        <fullName evidence="3">Uncharacterized protein</fullName>
    </submittedName>
</protein>
<feature type="region of interest" description="Disordered" evidence="2">
    <location>
        <begin position="432"/>
        <end position="465"/>
    </location>
</feature>
<keyword evidence="4" id="KW-1185">Reference proteome</keyword>
<evidence type="ECO:0000313" key="4">
    <source>
        <dbReference type="Proteomes" id="UP000000226"/>
    </source>
</evidence>
<proteinExistence type="predicted"/>
<dbReference type="SMR" id="V7AHI8"/>
<keyword evidence="1" id="KW-0175">Coiled coil</keyword>
<feature type="coiled-coil region" evidence="1">
    <location>
        <begin position="331"/>
        <end position="400"/>
    </location>
</feature>
<gene>
    <name evidence="3" type="ORF">PHAVU_011G021900g</name>
</gene>
<dbReference type="STRING" id="3885.V7AHI8"/>
<dbReference type="AlphaFoldDB" id="V7AHI8"/>
<feature type="compositionally biased region" description="Basic and acidic residues" evidence="2">
    <location>
        <begin position="437"/>
        <end position="452"/>
    </location>
</feature>
<dbReference type="Gramene" id="ESW03536">
    <property type="protein sequence ID" value="ESW03536"/>
    <property type="gene ID" value="PHAVU_011G021900g"/>
</dbReference>
<reference evidence="4" key="1">
    <citation type="journal article" date="2014" name="Nat. Genet.">
        <title>A reference genome for common bean and genome-wide analysis of dual domestications.</title>
        <authorList>
            <person name="Schmutz J."/>
            <person name="McClean P.E."/>
            <person name="Mamidi S."/>
            <person name="Wu G.A."/>
            <person name="Cannon S.B."/>
            <person name="Grimwood J."/>
            <person name="Jenkins J."/>
            <person name="Shu S."/>
            <person name="Song Q."/>
            <person name="Chavarro C."/>
            <person name="Torres-Torres M."/>
            <person name="Geffroy V."/>
            <person name="Moghaddam S.M."/>
            <person name="Gao D."/>
            <person name="Abernathy B."/>
            <person name="Barry K."/>
            <person name="Blair M."/>
            <person name="Brick M.A."/>
            <person name="Chovatia M."/>
            <person name="Gepts P."/>
            <person name="Goodstein D.M."/>
            <person name="Gonzales M."/>
            <person name="Hellsten U."/>
            <person name="Hyten D.L."/>
            <person name="Jia G."/>
            <person name="Kelly J.D."/>
            <person name="Kudrna D."/>
            <person name="Lee R."/>
            <person name="Richard M.M."/>
            <person name="Miklas P.N."/>
            <person name="Osorno J.M."/>
            <person name="Rodrigues J."/>
            <person name="Thareau V."/>
            <person name="Urrea C.A."/>
            <person name="Wang M."/>
            <person name="Yu Y."/>
            <person name="Zhang M."/>
            <person name="Wing R.A."/>
            <person name="Cregan P.B."/>
            <person name="Rokhsar D.S."/>
            <person name="Jackson S.A."/>
        </authorList>
    </citation>
    <scope>NUCLEOTIDE SEQUENCE [LARGE SCALE GENOMIC DNA]</scope>
    <source>
        <strain evidence="4">cv. G19833</strain>
    </source>
</reference>
<dbReference type="OMA" id="CHLKENH"/>
<dbReference type="PANTHER" id="PTHR35468:SF1">
    <property type="entry name" value="MYOSIN-LIKE PROTEIN"/>
    <property type="match status" value="1"/>
</dbReference>
<dbReference type="PANTHER" id="PTHR35468">
    <property type="entry name" value="MYOSIN-LIKE PROTEIN"/>
    <property type="match status" value="1"/>
</dbReference>